<dbReference type="Proteomes" id="UP000712281">
    <property type="component" value="Unassembled WGS sequence"/>
</dbReference>
<feature type="region of interest" description="Disordered" evidence="1">
    <location>
        <begin position="228"/>
        <end position="253"/>
    </location>
</feature>
<evidence type="ECO:0000313" key="2">
    <source>
        <dbReference type="EMBL" id="KAF2553170.1"/>
    </source>
</evidence>
<protein>
    <submittedName>
        <fullName evidence="2">Uncharacterized protein</fullName>
    </submittedName>
</protein>
<gene>
    <name evidence="2" type="ORF">F2Q68_00034029</name>
</gene>
<proteinExistence type="predicted"/>
<sequence>MSLFEQGECEGQITISCMTITPAQGPINTLQQARKFSVSAPSIDKEVLTSIDDRDRRTVKFKSGAGTNADLQPNLTQLLVMGLGIHGIRFFKQVWKVSIKPTRFVDPDVIRWLGIREDLKDMFVELGMGNMATNPHVLYPELVRQFMATVQVYYNRERARRASEVPRRYTVQRAGGPQQEQPEAALSPLPPMPDMSTRPEGDFQRVVVDAFTAIWVRVSRCRCSSRASVRARSPSRQCRGDSEETTDETTDED</sequence>
<comment type="caution">
    <text evidence="2">The sequence shown here is derived from an EMBL/GenBank/DDBJ whole genome shotgun (WGS) entry which is preliminary data.</text>
</comment>
<evidence type="ECO:0000256" key="1">
    <source>
        <dbReference type="SAM" id="MobiDB-lite"/>
    </source>
</evidence>
<feature type="region of interest" description="Disordered" evidence="1">
    <location>
        <begin position="164"/>
        <end position="200"/>
    </location>
</feature>
<evidence type="ECO:0000313" key="3">
    <source>
        <dbReference type="Proteomes" id="UP000712281"/>
    </source>
</evidence>
<dbReference type="AlphaFoldDB" id="A0A8S9H7W3"/>
<reference evidence="2" key="1">
    <citation type="submission" date="2019-12" db="EMBL/GenBank/DDBJ databases">
        <title>Genome sequencing and annotation of Brassica cretica.</title>
        <authorList>
            <person name="Studholme D.J."/>
            <person name="Sarris P.F."/>
        </authorList>
    </citation>
    <scope>NUCLEOTIDE SEQUENCE</scope>
    <source>
        <strain evidence="2">PFS-001/15</strain>
        <tissue evidence="2">Leaf</tissue>
    </source>
</reference>
<organism evidence="2 3">
    <name type="scientific">Brassica cretica</name>
    <name type="common">Mustard</name>
    <dbReference type="NCBI Taxonomy" id="69181"/>
    <lineage>
        <taxon>Eukaryota</taxon>
        <taxon>Viridiplantae</taxon>
        <taxon>Streptophyta</taxon>
        <taxon>Embryophyta</taxon>
        <taxon>Tracheophyta</taxon>
        <taxon>Spermatophyta</taxon>
        <taxon>Magnoliopsida</taxon>
        <taxon>eudicotyledons</taxon>
        <taxon>Gunneridae</taxon>
        <taxon>Pentapetalae</taxon>
        <taxon>rosids</taxon>
        <taxon>malvids</taxon>
        <taxon>Brassicales</taxon>
        <taxon>Brassicaceae</taxon>
        <taxon>Brassiceae</taxon>
        <taxon>Brassica</taxon>
    </lineage>
</organism>
<name>A0A8S9H7W3_BRACR</name>
<feature type="compositionally biased region" description="Acidic residues" evidence="1">
    <location>
        <begin position="243"/>
        <end position="253"/>
    </location>
</feature>
<dbReference type="EMBL" id="QGKW02001988">
    <property type="protein sequence ID" value="KAF2553170.1"/>
    <property type="molecule type" value="Genomic_DNA"/>
</dbReference>
<accession>A0A8S9H7W3</accession>